<proteinExistence type="predicted"/>
<keyword evidence="4" id="KW-1185">Reference proteome</keyword>
<feature type="region of interest" description="Disordered" evidence="1">
    <location>
        <begin position="1"/>
        <end position="38"/>
    </location>
</feature>
<feature type="compositionally biased region" description="Acidic residues" evidence="1">
    <location>
        <begin position="172"/>
        <end position="189"/>
    </location>
</feature>
<evidence type="ECO:0000313" key="3">
    <source>
        <dbReference type="EMBL" id="CAF9925132.1"/>
    </source>
</evidence>
<organism evidence="3 4">
    <name type="scientific">Imshaugia aleurites</name>
    <dbReference type="NCBI Taxonomy" id="172621"/>
    <lineage>
        <taxon>Eukaryota</taxon>
        <taxon>Fungi</taxon>
        <taxon>Dikarya</taxon>
        <taxon>Ascomycota</taxon>
        <taxon>Pezizomycotina</taxon>
        <taxon>Lecanoromycetes</taxon>
        <taxon>OSLEUM clade</taxon>
        <taxon>Lecanoromycetidae</taxon>
        <taxon>Lecanorales</taxon>
        <taxon>Lecanorineae</taxon>
        <taxon>Parmeliaceae</taxon>
        <taxon>Imshaugia</taxon>
    </lineage>
</organism>
<dbReference type="PANTHER" id="PTHR31840">
    <property type="entry name" value="COILED-COIL DOMAIN-CONTAINING PROTEIN 97"/>
    <property type="match status" value="1"/>
</dbReference>
<dbReference type="Proteomes" id="UP000664534">
    <property type="component" value="Unassembled WGS sequence"/>
</dbReference>
<name>A0A8H3IEI8_9LECA</name>
<dbReference type="EMBL" id="CAJPDT010000038">
    <property type="protein sequence ID" value="CAF9925132.1"/>
    <property type="molecule type" value="Genomic_DNA"/>
</dbReference>
<sequence>MVVATQLSSNLEDGHEHGHGLSSPTQLLRRPSRSPSSEARITIKNRRKRFLDTHPEYFSSASLELADPLAYDRLVRRFQTPNEREAEGRKKGYSGTLEADLWRSEAKISALANLDRSALLGHRRDASGGIVAEEKDEVPKTKAEGIQRWRKEMELMFLMGDDPNFDYKGVDESEEYDDREVQEREEEERWFEKEEPSWVEDSDRRGEDLIGQTGVQDY</sequence>
<dbReference type="InterPro" id="IPR040233">
    <property type="entry name" value="CCD97-like_C"/>
</dbReference>
<accession>A0A8H3IEI8</accession>
<feature type="compositionally biased region" description="Polar residues" evidence="1">
    <location>
        <begin position="1"/>
        <end position="11"/>
    </location>
</feature>
<dbReference type="OrthoDB" id="333176at2759"/>
<evidence type="ECO:0000256" key="1">
    <source>
        <dbReference type="SAM" id="MobiDB-lite"/>
    </source>
</evidence>
<dbReference type="InterPro" id="IPR018613">
    <property type="entry name" value="Ccdc97-like"/>
</dbReference>
<evidence type="ECO:0000259" key="2">
    <source>
        <dbReference type="Pfam" id="PF09747"/>
    </source>
</evidence>
<reference evidence="3" key="1">
    <citation type="submission" date="2021-03" db="EMBL/GenBank/DDBJ databases">
        <authorList>
            <person name="Tagirdzhanova G."/>
        </authorList>
    </citation>
    <scope>NUCLEOTIDE SEQUENCE</scope>
</reference>
<dbReference type="AlphaFoldDB" id="A0A8H3IEI8"/>
<feature type="region of interest" description="Disordered" evidence="1">
    <location>
        <begin position="166"/>
        <end position="218"/>
    </location>
</feature>
<feature type="compositionally biased region" description="Basic and acidic residues" evidence="1">
    <location>
        <begin position="190"/>
        <end position="208"/>
    </location>
</feature>
<protein>
    <recommendedName>
        <fullName evidence="2">CCD97-like C-terminal domain-containing protein</fullName>
    </recommendedName>
</protein>
<comment type="caution">
    <text evidence="3">The sequence shown here is derived from an EMBL/GenBank/DDBJ whole genome shotgun (WGS) entry which is preliminary data.</text>
</comment>
<gene>
    <name evidence="3" type="ORF">IMSHALPRED_006386</name>
</gene>
<feature type="compositionally biased region" description="Low complexity" evidence="1">
    <location>
        <begin position="21"/>
        <end position="37"/>
    </location>
</feature>
<evidence type="ECO:0000313" key="4">
    <source>
        <dbReference type="Proteomes" id="UP000664534"/>
    </source>
</evidence>
<feature type="domain" description="CCD97-like C-terminal" evidence="2">
    <location>
        <begin position="45"/>
        <end position="139"/>
    </location>
</feature>
<dbReference type="Pfam" id="PF09747">
    <property type="entry name" value="CCD97-like_C"/>
    <property type="match status" value="1"/>
</dbReference>
<dbReference type="PANTHER" id="PTHR31840:SF1">
    <property type="entry name" value="COILED-COIL DOMAIN-CONTAINING PROTEIN 97"/>
    <property type="match status" value="1"/>
</dbReference>